<dbReference type="SUPFAM" id="SSF49384">
    <property type="entry name" value="Carbohydrate-binding domain"/>
    <property type="match status" value="1"/>
</dbReference>
<organism evidence="9 10">
    <name type="scientific">Paenibacillus jilunlii</name>
    <dbReference type="NCBI Taxonomy" id="682956"/>
    <lineage>
        <taxon>Bacteria</taxon>
        <taxon>Bacillati</taxon>
        <taxon>Bacillota</taxon>
        <taxon>Bacilli</taxon>
        <taxon>Bacillales</taxon>
        <taxon>Paenibacillaceae</taxon>
        <taxon>Paenibacillus</taxon>
    </lineage>
</organism>
<gene>
    <name evidence="9" type="ORF">SAMN05216191_103292</name>
</gene>
<dbReference type="PANTHER" id="PTHR35923:SF2">
    <property type="entry name" value="ENDOGLUCANASE"/>
    <property type="match status" value="1"/>
</dbReference>
<dbReference type="Gene3D" id="3.20.20.80">
    <property type="entry name" value="Glycosidases"/>
    <property type="match status" value="1"/>
</dbReference>
<dbReference type="GO" id="GO:0030248">
    <property type="term" value="F:cellulose binding"/>
    <property type="evidence" value="ECO:0007669"/>
    <property type="project" value="InterPro"/>
</dbReference>
<evidence type="ECO:0000256" key="4">
    <source>
        <dbReference type="ARBA" id="ARBA00023277"/>
    </source>
</evidence>
<keyword evidence="6 7" id="KW-0624">Polysaccharide degradation</keyword>
<dbReference type="InterPro" id="IPR018087">
    <property type="entry name" value="Glyco_hydro_5_CS"/>
</dbReference>
<dbReference type="Pfam" id="PF00942">
    <property type="entry name" value="CBM_3"/>
    <property type="match status" value="1"/>
</dbReference>
<dbReference type="EC" id="3.2.1.4" evidence="7"/>
<feature type="domain" description="CBM3" evidence="8">
    <location>
        <begin position="402"/>
        <end position="554"/>
    </location>
</feature>
<keyword evidence="3 7" id="KW-0136">Cellulose degradation</keyword>
<dbReference type="InterPro" id="IPR001956">
    <property type="entry name" value="CBM3"/>
</dbReference>
<evidence type="ECO:0000313" key="10">
    <source>
        <dbReference type="Proteomes" id="UP000182783"/>
    </source>
</evidence>
<dbReference type="PROSITE" id="PS51172">
    <property type="entry name" value="CBM3"/>
    <property type="match status" value="1"/>
</dbReference>
<dbReference type="SUPFAM" id="SSF51445">
    <property type="entry name" value="(Trans)glycosidases"/>
    <property type="match status" value="1"/>
</dbReference>
<protein>
    <recommendedName>
        <fullName evidence="7">Endoglucanase</fullName>
        <ecNumber evidence="7">3.2.1.4</ecNumber>
    </recommendedName>
</protein>
<dbReference type="SMART" id="SM01067">
    <property type="entry name" value="CBM_3"/>
    <property type="match status" value="1"/>
</dbReference>
<proteinExistence type="inferred from homology"/>
<dbReference type="InterPro" id="IPR017853">
    <property type="entry name" value="GH"/>
</dbReference>
<dbReference type="PROSITE" id="PS00659">
    <property type="entry name" value="GLYCOSYL_HYDROL_F5"/>
    <property type="match status" value="1"/>
</dbReference>
<evidence type="ECO:0000256" key="5">
    <source>
        <dbReference type="ARBA" id="ARBA00023295"/>
    </source>
</evidence>
<dbReference type="InterPro" id="IPR001547">
    <property type="entry name" value="Glyco_hydro_5"/>
</dbReference>
<dbReference type="PANTHER" id="PTHR35923">
    <property type="entry name" value="MAJOR EXTRACELLULAR ENDOGLUCANASE"/>
    <property type="match status" value="1"/>
</dbReference>
<keyword evidence="5 7" id="KW-0326">Glycosidase</keyword>
<dbReference type="Proteomes" id="UP000182783">
    <property type="component" value="Unassembled WGS sequence"/>
</dbReference>
<dbReference type="OrthoDB" id="9800475at2"/>
<evidence type="ECO:0000256" key="7">
    <source>
        <dbReference type="RuleBase" id="RU361153"/>
    </source>
</evidence>
<dbReference type="Gene3D" id="2.60.40.710">
    <property type="entry name" value="Endoglucanase-like"/>
    <property type="match status" value="1"/>
</dbReference>
<sequence>MSFGFRKLGVLFVAFVLLAGAFSYPGYEVKAQGAAGYYHTSGNRIVDSAGNPALFNGLNWFGFETANYSPHGLWTRSMDDVLNQIKAEGYNLIRLPYCNQMFDTGSAANSIDYAKNPDLIGLKPVQIMDKLIEKAGKRGIRIFLDRHRPDSGGQSALWYTSAYPETRWINDWVMLAQRYADNPTVIGADLHNEPHGTASWGTGNLATDWRLASERAGNAILAVNPNWLIIVEGIETNVQGNSSSYWWGGNLTGVRNHPVTLTVPDRVVYSPHDYGPGVASQPWFSAADFPNNLPKLWDDTWGYISKEQIAPVLAGEFGGRSVDTLTVEGKWQHALVSYIGQNNLYWTYWSLNPNSGDTGGLLLDDWTSWNEPKQAMLDLIMKPVTFIPVGDPGGPGEGPGPGDPQATMLYLAGETGTAVNSIRASLQLKNESGTPIPLNELTIRYWYTRDGSAAQTLEFDYAAIGKEKLLTAIVPLTTPLAGADTYAEIGFSADAGSLAASGSTGDIQFRIHKDNWANYNQGDDYSFQPAITSYAANEHITVYHKGKLIYGIEP</sequence>
<accession>A0A1G9KK05</accession>
<dbReference type="RefSeq" id="WP_062528307.1">
    <property type="nucleotide sequence ID" value="NZ_CP048429.1"/>
</dbReference>
<dbReference type="InterPro" id="IPR008965">
    <property type="entry name" value="CBM2/CBM3_carb-bd_dom_sf"/>
</dbReference>
<dbReference type="Pfam" id="PF00150">
    <property type="entry name" value="Cellulase"/>
    <property type="match status" value="1"/>
</dbReference>
<dbReference type="AlphaFoldDB" id="A0A1G9KK05"/>
<dbReference type="InterPro" id="IPR036966">
    <property type="entry name" value="CBM3_sf"/>
</dbReference>
<dbReference type="EMBL" id="FNGM01000003">
    <property type="protein sequence ID" value="SDL49936.1"/>
    <property type="molecule type" value="Genomic_DNA"/>
</dbReference>
<evidence type="ECO:0000256" key="3">
    <source>
        <dbReference type="ARBA" id="ARBA00023001"/>
    </source>
</evidence>
<keyword evidence="2 7" id="KW-0378">Hydrolase</keyword>
<keyword evidence="4 7" id="KW-0119">Carbohydrate metabolism</keyword>
<reference evidence="9 10" key="1">
    <citation type="submission" date="2016-10" db="EMBL/GenBank/DDBJ databases">
        <authorList>
            <person name="de Groot N.N."/>
        </authorList>
    </citation>
    <scope>NUCLEOTIDE SEQUENCE [LARGE SCALE GENOMIC DNA]</scope>
    <source>
        <strain evidence="9 10">CGMCC 1.10239</strain>
    </source>
</reference>
<evidence type="ECO:0000256" key="1">
    <source>
        <dbReference type="ARBA" id="ARBA00000966"/>
    </source>
</evidence>
<dbReference type="GO" id="GO:0030245">
    <property type="term" value="P:cellulose catabolic process"/>
    <property type="evidence" value="ECO:0007669"/>
    <property type="project" value="UniProtKB-KW"/>
</dbReference>
<evidence type="ECO:0000259" key="8">
    <source>
        <dbReference type="PROSITE" id="PS51172"/>
    </source>
</evidence>
<comment type="catalytic activity">
    <reaction evidence="1 7">
        <text>Endohydrolysis of (1-&gt;4)-beta-D-glucosidic linkages in cellulose, lichenin and cereal beta-D-glucans.</text>
        <dbReference type="EC" id="3.2.1.4"/>
    </reaction>
</comment>
<comment type="similarity">
    <text evidence="7">Belongs to the glycosyl hydrolase 5 (cellulase A) family.</text>
</comment>
<evidence type="ECO:0000313" key="9">
    <source>
        <dbReference type="EMBL" id="SDL49936.1"/>
    </source>
</evidence>
<name>A0A1G9KK05_9BACL</name>
<dbReference type="GO" id="GO:0008810">
    <property type="term" value="F:cellulase activity"/>
    <property type="evidence" value="ECO:0007669"/>
    <property type="project" value="UniProtKB-EC"/>
</dbReference>
<evidence type="ECO:0000256" key="2">
    <source>
        <dbReference type="ARBA" id="ARBA00022801"/>
    </source>
</evidence>
<evidence type="ECO:0000256" key="6">
    <source>
        <dbReference type="ARBA" id="ARBA00023326"/>
    </source>
</evidence>